<dbReference type="EMBL" id="JBFARM010000003">
    <property type="protein sequence ID" value="MEV4286349.1"/>
    <property type="molecule type" value="Genomic_DNA"/>
</dbReference>
<keyword evidence="2" id="KW-1185">Reference proteome</keyword>
<organism evidence="1 2">
    <name type="scientific">Nonomuraea bangladeshensis</name>
    <dbReference type="NCBI Taxonomy" id="404385"/>
    <lineage>
        <taxon>Bacteria</taxon>
        <taxon>Bacillati</taxon>
        <taxon>Actinomycetota</taxon>
        <taxon>Actinomycetes</taxon>
        <taxon>Streptosporangiales</taxon>
        <taxon>Streptosporangiaceae</taxon>
        <taxon>Nonomuraea</taxon>
    </lineage>
</organism>
<comment type="caution">
    <text evidence="1">The sequence shown here is derived from an EMBL/GenBank/DDBJ whole genome shotgun (WGS) entry which is preliminary data.</text>
</comment>
<sequence length="683" mass="72638">MRVTPLTLLIPEKRAVPYADDHGLLASTAAWATADEAPAVRLVSGAPGAGKTRLAVELQAQGVPCVWARPGEEPPEHVDGGVIVVDDADAHDPVELAEILARAATTRLLVLARSFGLWWSSAVSGDESGLLESAEHVTLVPAVLDQQSVRAALAERLGVPVPEGAAARPETPLQALESALAEVVGGELWQREQELWPEPEVPAPPEIMLDALAVAVVLDGSIYGDGELERAELLLRVPGLVDADVEVRVALARWVADAYPEGRPESFMRRMAARRLEQRPELAVRLLRELSARRALRALIALARVPGVRLGALIGAEMAALQPVLLNAALTGAARVVDEALAELVGERIRQGAAPSALLPPIEGLDDDDKALVLPLTMAALAEQEGPPADAAEARRSRAYRLLELGQLEEAATVLREAVALFRVTPGARAGLAGALNNLYICLSGLGRLDEAHAVITEEVELNRVLARNDPGRHDAALAASLSNLSVSLTQRGRAEEALELVREALTFFRGSLEQHGPDLAGALANEAHALSRLGRDEEALAGLFQALEIRRRSGDPVKLLLVLSNLTGTLRKAGRVRQAAEVAREIPPVVDGLPPHVARINRPLIAGALFNAGTVLPEDGLAVMEAGIAVQRDLAAEDPDRHGDLLAGMLRDLERVSLAQQVEEHLQDPAEVGHPPDVDDDL</sequence>
<dbReference type="Proteomes" id="UP001552427">
    <property type="component" value="Unassembled WGS sequence"/>
</dbReference>
<name>A0ABV3H224_9ACTN</name>
<accession>A0ABV3H224</accession>
<dbReference type="Pfam" id="PF13374">
    <property type="entry name" value="TPR_10"/>
    <property type="match status" value="1"/>
</dbReference>
<dbReference type="InterPro" id="IPR019734">
    <property type="entry name" value="TPR_rpt"/>
</dbReference>
<reference evidence="1 2" key="1">
    <citation type="submission" date="2024-06" db="EMBL/GenBank/DDBJ databases">
        <title>The Natural Products Discovery Center: Release of the First 8490 Sequenced Strains for Exploring Actinobacteria Biosynthetic Diversity.</title>
        <authorList>
            <person name="Kalkreuter E."/>
            <person name="Kautsar S.A."/>
            <person name="Yang D."/>
            <person name="Bader C.D."/>
            <person name="Teijaro C.N."/>
            <person name="Fluegel L."/>
            <person name="Davis C.M."/>
            <person name="Simpson J.R."/>
            <person name="Lauterbach L."/>
            <person name="Steele A.D."/>
            <person name="Gui C."/>
            <person name="Meng S."/>
            <person name="Li G."/>
            <person name="Viehrig K."/>
            <person name="Ye F."/>
            <person name="Su P."/>
            <person name="Kiefer A.F."/>
            <person name="Nichols A."/>
            <person name="Cepeda A.J."/>
            <person name="Yan W."/>
            <person name="Fan B."/>
            <person name="Jiang Y."/>
            <person name="Adhikari A."/>
            <person name="Zheng C.-J."/>
            <person name="Schuster L."/>
            <person name="Cowan T.M."/>
            <person name="Smanski M.J."/>
            <person name="Chevrette M.G."/>
            <person name="De Carvalho L.P.S."/>
            <person name="Shen B."/>
        </authorList>
    </citation>
    <scope>NUCLEOTIDE SEQUENCE [LARGE SCALE GENOMIC DNA]</scope>
    <source>
        <strain evidence="1 2">NPDC049574</strain>
    </source>
</reference>
<dbReference type="RefSeq" id="WP_364448342.1">
    <property type="nucleotide sequence ID" value="NZ_JBFARM010000003.1"/>
</dbReference>
<dbReference type="PANTHER" id="PTHR19959:SF119">
    <property type="entry name" value="FUNGAL LIPASE-LIKE DOMAIN-CONTAINING PROTEIN"/>
    <property type="match status" value="1"/>
</dbReference>
<proteinExistence type="predicted"/>
<evidence type="ECO:0000313" key="1">
    <source>
        <dbReference type="EMBL" id="MEV4286349.1"/>
    </source>
</evidence>
<evidence type="ECO:0000313" key="2">
    <source>
        <dbReference type="Proteomes" id="UP001552427"/>
    </source>
</evidence>
<dbReference type="PANTHER" id="PTHR19959">
    <property type="entry name" value="KINESIN LIGHT CHAIN"/>
    <property type="match status" value="1"/>
</dbReference>
<dbReference type="InterPro" id="IPR011990">
    <property type="entry name" value="TPR-like_helical_dom_sf"/>
</dbReference>
<dbReference type="SUPFAM" id="SSF48452">
    <property type="entry name" value="TPR-like"/>
    <property type="match status" value="2"/>
</dbReference>
<protein>
    <submittedName>
        <fullName evidence="1">Tetratricopeptide repeat protein</fullName>
    </submittedName>
</protein>
<dbReference type="Gene3D" id="1.25.40.10">
    <property type="entry name" value="Tetratricopeptide repeat domain"/>
    <property type="match status" value="2"/>
</dbReference>
<dbReference type="SMART" id="SM00028">
    <property type="entry name" value="TPR"/>
    <property type="match status" value="3"/>
</dbReference>
<gene>
    <name evidence="1" type="ORF">AB0K40_12680</name>
</gene>